<proteinExistence type="predicted"/>
<dbReference type="PROSITE" id="PS51257">
    <property type="entry name" value="PROKAR_LIPOPROTEIN"/>
    <property type="match status" value="1"/>
</dbReference>
<reference evidence="1 2" key="1">
    <citation type="submission" date="2018-10" db="EMBL/GenBank/DDBJ databases">
        <title>Draft Genome Sequence of Bacteroides sp. KCTC 15687.</title>
        <authorList>
            <person name="Yu S.Y."/>
            <person name="Kim J.S."/>
            <person name="Oh B.S."/>
            <person name="Park S.H."/>
            <person name="Kang S.W."/>
            <person name="Park J.E."/>
            <person name="Choi S.H."/>
            <person name="Han K.I."/>
            <person name="Lee K.C."/>
            <person name="Eom M.K."/>
            <person name="Suh M.K."/>
            <person name="Lee D.H."/>
            <person name="Yoon H."/>
            <person name="Kim B."/>
            <person name="Yang S.J."/>
            <person name="Lee J.S."/>
            <person name="Lee J.H."/>
        </authorList>
    </citation>
    <scope>NUCLEOTIDE SEQUENCE [LARGE SCALE GENOMIC DNA]</scope>
    <source>
        <strain evidence="1 2">KCTC 15687</strain>
    </source>
</reference>
<gene>
    <name evidence="1" type="ORF">KGMB02408_11310</name>
</gene>
<keyword evidence="2" id="KW-1185">Reference proteome</keyword>
<dbReference type="EMBL" id="BHWB01000003">
    <property type="protein sequence ID" value="GCB34186.1"/>
    <property type="molecule type" value="Genomic_DNA"/>
</dbReference>
<dbReference type="OrthoDB" id="1050136at2"/>
<evidence type="ECO:0000313" key="2">
    <source>
        <dbReference type="Proteomes" id="UP000288079"/>
    </source>
</evidence>
<evidence type="ECO:0000313" key="1">
    <source>
        <dbReference type="EMBL" id="GCB34186.1"/>
    </source>
</evidence>
<organism evidence="1 2">
    <name type="scientific">Bacteroides faecalis</name>
    <dbReference type="NCBI Taxonomy" id="2447885"/>
    <lineage>
        <taxon>Bacteria</taxon>
        <taxon>Pseudomonadati</taxon>
        <taxon>Bacteroidota</taxon>
        <taxon>Bacteroidia</taxon>
        <taxon>Bacteroidales</taxon>
        <taxon>Bacteroidaceae</taxon>
        <taxon>Bacteroides</taxon>
    </lineage>
</organism>
<sequence>MKQIKYIIFNLLFITTTILSSCNSILDDESIISNEERQIEVRFTRSSFNDVSSVTSGTLVLWKKTLNDLFNTQIDDLNKYSDSKYNTGELYPNDNTTIYATGFSPANMQDSNGFQTLTLSEEKSGITDVCTAEKAIKGNRNSPFKETINFEHTLTKIYFKVQRDQTMVGSRDVRNIKLTIPNEYLPIEWNWDANQKKYKINENRQATTDLIFRHEDIIVGTNTDDLGIAYLMLPTTNTGKLELLHLTAEILLTNSSTVEREINEDLKPIQLYEKDNNTEVLNAQPGEAYEVCIRFQQNSFTLIARQMDNWEQGGLIYVPVKP</sequence>
<protein>
    <recommendedName>
        <fullName evidence="3">Fimbrillin family protein</fullName>
    </recommendedName>
</protein>
<dbReference type="Proteomes" id="UP000288079">
    <property type="component" value="Unassembled WGS sequence"/>
</dbReference>
<accession>A0A401LRK9</accession>
<dbReference type="RefSeq" id="WP_125040422.1">
    <property type="nucleotide sequence ID" value="NZ_BHWB01000003.1"/>
</dbReference>
<dbReference type="AlphaFoldDB" id="A0A401LRK9"/>
<name>A0A401LRK9_9BACE</name>
<evidence type="ECO:0008006" key="3">
    <source>
        <dbReference type="Google" id="ProtNLM"/>
    </source>
</evidence>
<comment type="caution">
    <text evidence="1">The sequence shown here is derived from an EMBL/GenBank/DDBJ whole genome shotgun (WGS) entry which is preliminary data.</text>
</comment>